<dbReference type="AlphaFoldDB" id="A0A437ULN3"/>
<evidence type="ECO:0000313" key="2">
    <source>
        <dbReference type="Proteomes" id="UP000288388"/>
    </source>
</evidence>
<comment type="caution">
    <text evidence="1">The sequence shown here is derived from an EMBL/GenBank/DDBJ whole genome shotgun (WGS) entry which is preliminary data.</text>
</comment>
<accession>A0A437ULN3</accession>
<dbReference type="Proteomes" id="UP000288388">
    <property type="component" value="Unassembled WGS sequence"/>
</dbReference>
<proteinExistence type="predicted"/>
<gene>
    <name evidence="1" type="ORF">EK398_06645</name>
</gene>
<name>A0A437ULN3_ENTAV</name>
<sequence>MRDEFMVRYTNKHGFGCTLVVYAATLFEAKEQAKKELGDYLKSINEIVNCSFARELIRSQAVE</sequence>
<reference evidence="1 2" key="1">
    <citation type="submission" date="2018-12" db="EMBL/GenBank/DDBJ databases">
        <title>A novel vanA-carrying plasmid in a clinical isolate of Enterococcus avium.</title>
        <authorList>
            <person name="Bernasconi O.J."/>
            <person name="Luzzaro F."/>
            <person name="Endimiani A."/>
        </authorList>
    </citation>
    <scope>NUCLEOTIDE SEQUENCE [LARGE SCALE GENOMIC DNA]</scope>
    <source>
        <strain evidence="1 2">LC0559/18</strain>
    </source>
</reference>
<dbReference type="EMBL" id="RYZS01000001">
    <property type="protein sequence ID" value="RVU94546.1"/>
    <property type="molecule type" value="Genomic_DNA"/>
</dbReference>
<organism evidence="1 2">
    <name type="scientific">Enterococcus avium</name>
    <name type="common">Streptococcus avium</name>
    <dbReference type="NCBI Taxonomy" id="33945"/>
    <lineage>
        <taxon>Bacteria</taxon>
        <taxon>Bacillati</taxon>
        <taxon>Bacillota</taxon>
        <taxon>Bacilli</taxon>
        <taxon>Lactobacillales</taxon>
        <taxon>Enterococcaceae</taxon>
        <taxon>Enterococcus</taxon>
    </lineage>
</organism>
<dbReference type="RefSeq" id="WP_127978606.1">
    <property type="nucleotide sequence ID" value="NZ_RYZS01000001.1"/>
</dbReference>
<evidence type="ECO:0000313" key="1">
    <source>
        <dbReference type="EMBL" id="RVU94546.1"/>
    </source>
</evidence>
<protein>
    <submittedName>
        <fullName evidence="1">Uncharacterized protein</fullName>
    </submittedName>
</protein>